<dbReference type="InterPro" id="IPR003959">
    <property type="entry name" value="ATPase_AAA_core"/>
</dbReference>
<dbReference type="PANTHER" id="PTHR48102:SF7">
    <property type="entry name" value="ATP-DEPENDENT CLP PROTEASE ATP-BINDING SUBUNIT CLPX-LIKE, MITOCHONDRIAL"/>
    <property type="match status" value="1"/>
</dbReference>
<evidence type="ECO:0000313" key="7">
    <source>
        <dbReference type="Proteomes" id="UP001491310"/>
    </source>
</evidence>
<reference evidence="6 7" key="1">
    <citation type="journal article" date="2024" name="Nat. Commun.">
        <title>Phylogenomics reveals the evolutionary origins of lichenization in chlorophyte algae.</title>
        <authorList>
            <person name="Puginier C."/>
            <person name="Libourel C."/>
            <person name="Otte J."/>
            <person name="Skaloud P."/>
            <person name="Haon M."/>
            <person name="Grisel S."/>
            <person name="Petersen M."/>
            <person name="Berrin J.G."/>
            <person name="Delaux P.M."/>
            <person name="Dal Grande F."/>
            <person name="Keller J."/>
        </authorList>
    </citation>
    <scope>NUCLEOTIDE SEQUENCE [LARGE SCALE GENOMIC DNA]</scope>
    <source>
        <strain evidence="6 7">SAG 216-7</strain>
    </source>
</reference>
<keyword evidence="2" id="KW-0067">ATP-binding</keyword>
<dbReference type="SMART" id="SM00382">
    <property type="entry name" value="AAA"/>
    <property type="match status" value="1"/>
</dbReference>
<evidence type="ECO:0000259" key="5">
    <source>
        <dbReference type="SMART" id="SM01086"/>
    </source>
</evidence>
<dbReference type="SMART" id="SM01086">
    <property type="entry name" value="ClpB_D2-small"/>
    <property type="match status" value="1"/>
</dbReference>
<evidence type="ECO:0000313" key="6">
    <source>
        <dbReference type="EMBL" id="KAK9906695.1"/>
    </source>
</evidence>
<dbReference type="Pfam" id="PF10431">
    <property type="entry name" value="ClpB_D2-small"/>
    <property type="match status" value="1"/>
</dbReference>
<dbReference type="Gene3D" id="3.40.50.300">
    <property type="entry name" value="P-loop containing nucleotide triphosphate hydrolases"/>
    <property type="match status" value="1"/>
</dbReference>
<dbReference type="NCBIfam" id="NF003745">
    <property type="entry name" value="PRK05342.1"/>
    <property type="match status" value="1"/>
</dbReference>
<dbReference type="Proteomes" id="UP001491310">
    <property type="component" value="Unassembled WGS sequence"/>
</dbReference>
<protein>
    <recommendedName>
        <fullName evidence="8">ClpX, ATPase regulatory subunit</fullName>
    </recommendedName>
</protein>
<feature type="compositionally biased region" description="Low complexity" evidence="3">
    <location>
        <begin position="152"/>
        <end position="161"/>
    </location>
</feature>
<evidence type="ECO:0000256" key="3">
    <source>
        <dbReference type="SAM" id="MobiDB-lite"/>
    </source>
</evidence>
<dbReference type="InterPro" id="IPR050052">
    <property type="entry name" value="ATP-dep_Clp_protease_ClpX"/>
</dbReference>
<feature type="region of interest" description="Disordered" evidence="3">
    <location>
        <begin position="561"/>
        <end position="599"/>
    </location>
</feature>
<dbReference type="EMBL" id="JALJOT010000010">
    <property type="protein sequence ID" value="KAK9906695.1"/>
    <property type="molecule type" value="Genomic_DNA"/>
</dbReference>
<feature type="region of interest" description="Disordered" evidence="3">
    <location>
        <begin position="17"/>
        <end position="55"/>
    </location>
</feature>
<dbReference type="InterPro" id="IPR004487">
    <property type="entry name" value="Clp_protease_ATP-bd_su_ClpX"/>
</dbReference>
<keyword evidence="7" id="KW-1185">Reference proteome</keyword>
<sequence>MWCSSCKTMVAPELGAVNNFHGSGSDEDGGNMPRGMGGADSAQKGHAASYQASQGHIGQQPLDAVPSFGGSTSSTAEGSYRLWDPSKVPTPSKIVAALDKFIVGQEATKKTLAVAVYNHYMRVAHEEQRRKRAQDRQVAADAASRIRDAAATDDATAAADALSGERPSGPPAAHGDPSLGRRAQAATYPAAIGGSPQGPLDAWGDGHGYPCIDQGPSLGGFAAGDSGDPSDLFSSSGDHEVELEKSNVLLLGPTGTGKTLLAKTLARLVEVPFAMADATTLTQAGYVGDDVESILYKLLQSCSYNLQVAQRGIVYIDEVDKIVKKSENISITRDVSGEGVQQALLKMLEGTVMNVPEKGGRKNPRGDFLQVDTKDILFICGGAFIGLDRQVAERTAMSSIGFGNPVRAKVQGFGQAKVSSNVLKQVEQTDLIQYGLIPEFVGRFPIISSLQALTEDELMEVLTRPRNALSRQYEAMFEMSAAGLHVTQSATRAIARAALERGTGARGLRSIMEGLLQPVMYETPDADGAFKYVLLDEGGVVNKTGARLFTSKAALLQELRRQGEPTDGLKLGAERPSSANKEECGSEQEEQAPAAAVVG</sequence>
<dbReference type="InterPro" id="IPR003593">
    <property type="entry name" value="AAA+_ATPase"/>
</dbReference>
<evidence type="ECO:0000256" key="1">
    <source>
        <dbReference type="ARBA" id="ARBA00022741"/>
    </source>
</evidence>
<comment type="caution">
    <text evidence="6">The sequence shown here is derived from an EMBL/GenBank/DDBJ whole genome shotgun (WGS) entry which is preliminary data.</text>
</comment>
<dbReference type="InterPro" id="IPR019489">
    <property type="entry name" value="Clp_ATPase_C"/>
</dbReference>
<dbReference type="Gene3D" id="1.10.8.60">
    <property type="match status" value="1"/>
</dbReference>
<dbReference type="SUPFAM" id="SSF52540">
    <property type="entry name" value="P-loop containing nucleoside triphosphate hydrolases"/>
    <property type="match status" value="1"/>
</dbReference>
<name>A0ABR2YJL6_9CHLO</name>
<proteinExistence type="predicted"/>
<dbReference type="InterPro" id="IPR027417">
    <property type="entry name" value="P-loop_NTPase"/>
</dbReference>
<feature type="domain" description="AAA+ ATPase" evidence="4">
    <location>
        <begin position="244"/>
        <end position="406"/>
    </location>
</feature>
<dbReference type="Pfam" id="PF07724">
    <property type="entry name" value="AAA_2"/>
    <property type="match status" value="1"/>
</dbReference>
<feature type="domain" description="Clp ATPase C-terminal" evidence="5">
    <location>
        <begin position="453"/>
        <end position="541"/>
    </location>
</feature>
<keyword evidence="1" id="KW-0547">Nucleotide-binding</keyword>
<evidence type="ECO:0008006" key="8">
    <source>
        <dbReference type="Google" id="ProtNLM"/>
    </source>
</evidence>
<organism evidence="6 7">
    <name type="scientific">Coccomyxa subellipsoidea</name>
    <dbReference type="NCBI Taxonomy" id="248742"/>
    <lineage>
        <taxon>Eukaryota</taxon>
        <taxon>Viridiplantae</taxon>
        <taxon>Chlorophyta</taxon>
        <taxon>core chlorophytes</taxon>
        <taxon>Trebouxiophyceae</taxon>
        <taxon>Trebouxiophyceae incertae sedis</taxon>
        <taxon>Coccomyxaceae</taxon>
        <taxon>Coccomyxa</taxon>
    </lineage>
</organism>
<accession>A0ABR2YJL6</accession>
<dbReference type="CDD" id="cd19497">
    <property type="entry name" value="RecA-like_ClpX"/>
    <property type="match status" value="1"/>
</dbReference>
<evidence type="ECO:0000256" key="2">
    <source>
        <dbReference type="ARBA" id="ARBA00022840"/>
    </source>
</evidence>
<feature type="region of interest" description="Disordered" evidence="3">
    <location>
        <begin position="125"/>
        <end position="184"/>
    </location>
</feature>
<dbReference type="PANTHER" id="PTHR48102">
    <property type="entry name" value="ATP-DEPENDENT CLP PROTEASE ATP-BINDING SUBUNIT CLPX-LIKE, MITOCHONDRIAL-RELATED"/>
    <property type="match status" value="1"/>
</dbReference>
<dbReference type="NCBIfam" id="TIGR00382">
    <property type="entry name" value="clpX"/>
    <property type="match status" value="1"/>
</dbReference>
<evidence type="ECO:0000259" key="4">
    <source>
        <dbReference type="SMART" id="SM00382"/>
    </source>
</evidence>
<gene>
    <name evidence="6" type="ORF">WJX75_006331</name>
</gene>